<keyword evidence="1" id="KW-0472">Membrane</keyword>
<name>A0A1G7SBE1_9ACTN</name>
<evidence type="ECO:0000313" key="3">
    <source>
        <dbReference type="Proteomes" id="UP000198863"/>
    </source>
</evidence>
<evidence type="ECO:0000256" key="1">
    <source>
        <dbReference type="SAM" id="Phobius"/>
    </source>
</evidence>
<proteinExistence type="predicted"/>
<reference evidence="3" key="1">
    <citation type="submission" date="2016-10" db="EMBL/GenBank/DDBJ databases">
        <authorList>
            <person name="Varghese N."/>
            <person name="Submissions S."/>
        </authorList>
    </citation>
    <scope>NUCLEOTIDE SEQUENCE [LARGE SCALE GENOMIC DNA]</scope>
    <source>
        <strain evidence="3">DSM 44526</strain>
    </source>
</reference>
<accession>A0A1G7SBE1</accession>
<protein>
    <recommendedName>
        <fullName evidence="4">PrgI family protein</fullName>
    </recommendedName>
</protein>
<dbReference type="RefSeq" id="WP_091061980.1">
    <property type="nucleotide sequence ID" value="NZ_FNCF01000003.1"/>
</dbReference>
<feature type="transmembrane region" description="Helical" evidence="1">
    <location>
        <begin position="45"/>
        <end position="64"/>
    </location>
</feature>
<keyword evidence="1" id="KW-0812">Transmembrane</keyword>
<gene>
    <name evidence="2" type="ORF">SAMN05660324_1949</name>
</gene>
<dbReference type="OrthoDB" id="5169343at2"/>
<dbReference type="EMBL" id="FNCF01000003">
    <property type="protein sequence ID" value="SDG20222.1"/>
    <property type="molecule type" value="Genomic_DNA"/>
</dbReference>
<dbReference type="AlphaFoldDB" id="A0A1G7SBE1"/>
<keyword evidence="3" id="KW-1185">Reference proteome</keyword>
<dbReference type="NCBIfam" id="NF042935">
    <property type="entry name" value="SCO6880_fam"/>
    <property type="match status" value="1"/>
</dbReference>
<evidence type="ECO:0000313" key="2">
    <source>
        <dbReference type="EMBL" id="SDG20222.1"/>
    </source>
</evidence>
<dbReference type="Proteomes" id="UP000198863">
    <property type="component" value="Unassembled WGS sequence"/>
</dbReference>
<keyword evidence="1" id="KW-1133">Transmembrane helix</keyword>
<sequence length="496" mass="52343">MSTPVRYGSWSVDRGATFGGLGVGTWVGAAASGIPVFAALGAQRWALAAAWTPLWAAAVVLLAVPVRGRTPLRWTWDAGHRLIGSVLGWTSWQARAATGSVEDLEEADLPGVLSGIRTHDGPPFGPLLARPVVVSDDRERTWAVVARIAHPGIGLSEAGTRARLGHGLAELLESAATGELVSSVVLQVRTVPDDGAERTAWQVANRRPDAPALAQAVTDELAEIMTAAGVRHEAFVTVVVPERRVARLAKEAGGGTDGRARVLYGVMSEFEARLLGGVGCTAVTWLDSPGLAAAVRTGFAPGDRARLTTEEPGLPMAVAGPSSAPPPERRHYEHDAWQSVTCTVLLPDKGAVMGALAPVLVPTTAGERRSVSVSFEPISHTRADRMIGGESMNSELTNEIRRRGGFRVRAVHRQEAARVEGRDVRFAEGNALVRVGVAAAVTVPGTWSISDYGRRLESSITSSGFKPLRLDLAQDTGFAAACVPLGVGLPRRRGVR</sequence>
<dbReference type="InterPro" id="IPR049978">
    <property type="entry name" value="SCO6880-like"/>
</dbReference>
<organism evidence="2 3">
    <name type="scientific">Klenkia brasiliensis</name>
    <dbReference type="NCBI Taxonomy" id="333142"/>
    <lineage>
        <taxon>Bacteria</taxon>
        <taxon>Bacillati</taxon>
        <taxon>Actinomycetota</taxon>
        <taxon>Actinomycetes</taxon>
        <taxon>Geodermatophilales</taxon>
        <taxon>Geodermatophilaceae</taxon>
        <taxon>Klenkia</taxon>
    </lineage>
</organism>
<feature type="transmembrane region" description="Helical" evidence="1">
    <location>
        <begin position="21"/>
        <end position="39"/>
    </location>
</feature>
<evidence type="ECO:0008006" key="4">
    <source>
        <dbReference type="Google" id="ProtNLM"/>
    </source>
</evidence>